<sequence length="191" mass="21478">MGARAFLAAEIQPDRVCGTGRGRFSRYKLCPCMGIRGWSEGFIYGRDDEKEAIEEREVHGISDRSERKESGSDRVLLSHAMMVYFWRRRSVRYRSEYGGGVYIAPRAPSLKAKGEIEEIVNRSSGWDRGSLLIYNERESVGSPGGIKGSTSGRIRIYKALDLMERDLLGRGTVDSFDRFSSGAIELCSNFD</sequence>
<dbReference type="EMBL" id="KV419402">
    <property type="protein sequence ID" value="KZS95048.1"/>
    <property type="molecule type" value="Genomic_DNA"/>
</dbReference>
<gene>
    <name evidence="1" type="ORF">SISNIDRAFT_464719</name>
</gene>
<organism evidence="1 2">
    <name type="scientific">Sistotremastrum niveocremeum HHB9708</name>
    <dbReference type="NCBI Taxonomy" id="1314777"/>
    <lineage>
        <taxon>Eukaryota</taxon>
        <taxon>Fungi</taxon>
        <taxon>Dikarya</taxon>
        <taxon>Basidiomycota</taxon>
        <taxon>Agaricomycotina</taxon>
        <taxon>Agaricomycetes</taxon>
        <taxon>Sistotremastrales</taxon>
        <taxon>Sistotremastraceae</taxon>
        <taxon>Sertulicium</taxon>
        <taxon>Sertulicium niveocremeum</taxon>
    </lineage>
</organism>
<evidence type="ECO:0000313" key="1">
    <source>
        <dbReference type="EMBL" id="KZS95048.1"/>
    </source>
</evidence>
<protein>
    <submittedName>
        <fullName evidence="1">Uncharacterized protein</fullName>
    </submittedName>
</protein>
<reference evidence="1 2" key="1">
    <citation type="journal article" date="2016" name="Mol. Biol. Evol.">
        <title>Comparative Genomics of Early-Diverging Mushroom-Forming Fungi Provides Insights into the Origins of Lignocellulose Decay Capabilities.</title>
        <authorList>
            <person name="Nagy L.G."/>
            <person name="Riley R."/>
            <person name="Tritt A."/>
            <person name="Adam C."/>
            <person name="Daum C."/>
            <person name="Floudas D."/>
            <person name="Sun H."/>
            <person name="Yadav J.S."/>
            <person name="Pangilinan J."/>
            <person name="Larsson K.H."/>
            <person name="Matsuura K."/>
            <person name="Barry K."/>
            <person name="Labutti K."/>
            <person name="Kuo R."/>
            <person name="Ohm R.A."/>
            <person name="Bhattacharya S.S."/>
            <person name="Shirouzu T."/>
            <person name="Yoshinaga Y."/>
            <person name="Martin F.M."/>
            <person name="Grigoriev I.V."/>
            <person name="Hibbett D.S."/>
        </authorList>
    </citation>
    <scope>NUCLEOTIDE SEQUENCE [LARGE SCALE GENOMIC DNA]</scope>
    <source>
        <strain evidence="1 2">HHB9708</strain>
    </source>
</reference>
<dbReference type="AlphaFoldDB" id="A0A164WHJ7"/>
<name>A0A164WHJ7_9AGAM</name>
<keyword evidence="2" id="KW-1185">Reference proteome</keyword>
<evidence type="ECO:0000313" key="2">
    <source>
        <dbReference type="Proteomes" id="UP000076722"/>
    </source>
</evidence>
<proteinExistence type="predicted"/>
<dbReference type="Proteomes" id="UP000076722">
    <property type="component" value="Unassembled WGS sequence"/>
</dbReference>
<accession>A0A164WHJ7</accession>